<dbReference type="InterPro" id="IPR027394">
    <property type="entry name" value="Cytochrome-c3_hydrogenase_C"/>
</dbReference>
<dbReference type="PIRSF" id="PIRSF000310">
    <property type="entry name" value="NiFe_hyd_ssu"/>
    <property type="match status" value="1"/>
</dbReference>
<evidence type="ECO:0000313" key="23">
    <source>
        <dbReference type="Proteomes" id="UP000237284"/>
    </source>
</evidence>
<evidence type="ECO:0000256" key="12">
    <source>
        <dbReference type="ARBA" id="ARBA00023014"/>
    </source>
</evidence>
<keyword evidence="12 16" id="KW-0411">Iron-sulfur</keyword>
<reference evidence="19 24" key="2">
    <citation type="submission" date="2020-07" db="EMBL/GenBank/DDBJ databases">
        <title>Updated taxonomy of Pectobacterium genus in the CIRM-CFBP bacterial collection: when new species reveal old endemic population.</title>
        <authorList>
            <person name="Pedron J."/>
            <person name="Barny M.A."/>
            <person name="Portier P."/>
        </authorList>
    </citation>
    <scope>NUCLEOTIDE SEQUENCE [LARGE SCALE GENOMIC DNA]</scope>
    <source>
        <strain evidence="19 24">CFBP5669</strain>
    </source>
</reference>
<dbReference type="GO" id="GO:0009061">
    <property type="term" value="P:anaerobic respiration"/>
    <property type="evidence" value="ECO:0007669"/>
    <property type="project" value="TreeGrafter"/>
</dbReference>
<dbReference type="AlphaFoldDB" id="A0A855MMD7"/>
<accession>A0A855MMD7</accession>
<keyword evidence="25" id="KW-1185">Reference proteome</keyword>
<feature type="binding site" evidence="16">
    <location>
        <position position="232"/>
    </location>
    <ligand>
        <name>[4Fe-4S] cluster</name>
        <dbReference type="ChEBI" id="CHEBI:49883"/>
        <label>2</label>
    </ligand>
</feature>
<evidence type="ECO:0000256" key="13">
    <source>
        <dbReference type="ARBA" id="ARBA00023291"/>
    </source>
</evidence>
<dbReference type="EMBL" id="PDVW01000001">
    <property type="protein sequence ID" value="POY51947.1"/>
    <property type="molecule type" value="Genomic_DNA"/>
</dbReference>
<comment type="subcellular location">
    <subcellularLocation>
        <location evidence="3">Cell envelope</location>
    </subcellularLocation>
</comment>
<dbReference type="GO" id="GO:0046872">
    <property type="term" value="F:metal ion binding"/>
    <property type="evidence" value="ECO:0007669"/>
    <property type="project" value="UniProtKB-KW"/>
</dbReference>
<dbReference type="GO" id="GO:0016020">
    <property type="term" value="C:membrane"/>
    <property type="evidence" value="ECO:0007669"/>
    <property type="project" value="TreeGrafter"/>
</dbReference>
<feature type="binding site" evidence="16">
    <location>
        <position position="229"/>
    </location>
    <ligand>
        <name>[4Fe-4S] cluster</name>
        <dbReference type="ChEBI" id="CHEBI:49883"/>
        <label>2</label>
    </ligand>
</feature>
<dbReference type="InterPro" id="IPR019546">
    <property type="entry name" value="TAT_signal_bac_arc"/>
</dbReference>
<evidence type="ECO:0000313" key="24">
    <source>
        <dbReference type="Proteomes" id="UP000584405"/>
    </source>
</evidence>
<dbReference type="EMBL" id="CP065030">
    <property type="protein sequence ID" value="QPK16836.1"/>
    <property type="molecule type" value="Genomic_DNA"/>
</dbReference>
<evidence type="ECO:0000256" key="3">
    <source>
        <dbReference type="ARBA" id="ARBA00004196"/>
    </source>
</evidence>
<dbReference type="NCBIfam" id="NF007779">
    <property type="entry name" value="PRK10468.1"/>
    <property type="match status" value="1"/>
</dbReference>
<dbReference type="PANTHER" id="PTHR30013">
    <property type="entry name" value="NIFE / NIFESE HYDROGENASE SMALL SUBUNIT FAMILY MEMBER"/>
    <property type="match status" value="1"/>
</dbReference>
<dbReference type="NCBIfam" id="TIGR00391">
    <property type="entry name" value="hydA"/>
    <property type="match status" value="1"/>
</dbReference>
<organism evidence="21">
    <name type="scientific">Pectobacterium versatile</name>
    <dbReference type="NCBI Taxonomy" id="2488639"/>
    <lineage>
        <taxon>Bacteria</taxon>
        <taxon>Pseudomonadati</taxon>
        <taxon>Pseudomonadota</taxon>
        <taxon>Gammaproteobacteria</taxon>
        <taxon>Enterobacterales</taxon>
        <taxon>Pectobacteriaceae</taxon>
        <taxon>Pectobacterium</taxon>
    </lineage>
</organism>
<evidence type="ECO:0000256" key="7">
    <source>
        <dbReference type="ARBA" id="ARBA00022485"/>
    </source>
</evidence>
<evidence type="ECO:0000313" key="21">
    <source>
        <dbReference type="EMBL" id="POY51947.1"/>
    </source>
</evidence>
<dbReference type="InterPro" id="IPR006311">
    <property type="entry name" value="TAT_signal"/>
</dbReference>
<sequence length="377" mass="40633">MIKENKMFFREGVNRRDFMKLCTALAATMGLSGRAAAEIASSVSASARPPVIWIGAQECTGCTESLLRATHPTIENLLLNVISMEYHEVLSAAFGEQAEENKHRAIEQYKGQYVLVVDGSIPIKDGGIYCMVAGKPIVEHIRDAAQHAAAIIAIGSCSAWGGVPATGSNPTGAVSLQEILPDKKVINIPGCPPNPHNFLATVAHIITYQRPPALDAKNRPEFAYARLIHENCERRPHFDAGRFAKQFGDDGHRQGWCLYHLGCKGPETYGNCPTLEFCDVGGGIWPVGIGHPCYGCNEQGIGFTKGIAQLANVENPTPRDAKPDVMSQEGGHVSLSTVGLLGGVVGLVAGVSLMTVKELGRQQKQNRKDNEQPSRKE</sequence>
<evidence type="ECO:0000256" key="15">
    <source>
        <dbReference type="ARBA" id="ARBA00048757"/>
    </source>
</evidence>
<evidence type="ECO:0000256" key="9">
    <source>
        <dbReference type="ARBA" id="ARBA00022729"/>
    </source>
</evidence>
<dbReference type="GO" id="GO:0008901">
    <property type="term" value="F:ferredoxin hydrogenase activity"/>
    <property type="evidence" value="ECO:0007669"/>
    <property type="project" value="InterPro"/>
</dbReference>
<reference evidence="22 23" key="3">
    <citation type="submission" date="2020-11" db="EMBL/GenBank/DDBJ databases">
        <title>Complete genome sequence of Pectobacterium versatile F131.</title>
        <authorList>
            <person name="Shirshikov F.V."/>
            <person name="Miroshnikov K."/>
            <person name="Toshakov S.V."/>
            <person name="Kabanova A.P."/>
            <person name="Barannik A.P."/>
            <person name="Shneider M."/>
            <person name="Ignatov A.N."/>
            <person name="Miroshnikov K.A."/>
            <person name="Mikhailova Y.V."/>
            <person name="Shelenkov A."/>
            <person name="Yanushevich Y.G."/>
            <person name="Evseev P.V."/>
        </authorList>
    </citation>
    <scope>NUCLEOTIDE SEQUENCE [LARGE SCALE GENOMIC DNA]</scope>
    <source>
        <strain evidence="22 23">F131</strain>
    </source>
</reference>
<comment type="cofactor">
    <cofactor evidence="2">
        <name>[4Fe-4S] cluster</name>
        <dbReference type="ChEBI" id="CHEBI:49883"/>
    </cofactor>
</comment>
<keyword evidence="9" id="KW-0732">Signal</keyword>
<evidence type="ECO:0000256" key="16">
    <source>
        <dbReference type="PIRSR" id="PIRSR000310-1"/>
    </source>
</evidence>
<dbReference type="Gene3D" id="4.10.480.10">
    <property type="entry name" value="Cytochrome-c3 hydrogenase, C-terminal domain"/>
    <property type="match status" value="1"/>
</dbReference>
<dbReference type="Proteomes" id="UP001313132">
    <property type="component" value="Unassembled WGS sequence"/>
</dbReference>
<dbReference type="InterPro" id="IPR001821">
    <property type="entry name" value="NiFe_hydrogenase_ssu"/>
</dbReference>
<dbReference type="EMBL" id="JACDRT010000004">
    <property type="protein sequence ID" value="MBA0158297.1"/>
    <property type="molecule type" value="Genomic_DNA"/>
</dbReference>
<keyword evidence="7 16" id="KW-0004">4Fe-4S</keyword>
<evidence type="ECO:0000259" key="17">
    <source>
        <dbReference type="Pfam" id="PF01058"/>
    </source>
</evidence>
<reference evidence="21" key="1">
    <citation type="submission" date="2017-12" db="EMBL/GenBank/DDBJ databases">
        <title>First report on the novel genomospecies/subspecies of Pectobacterium carotovorum in Russia.</title>
        <authorList>
            <person name="Shirshikov F.V."/>
            <person name="Miroshnikov K."/>
            <person name="Toshakov S.V."/>
            <person name="Kabanova A.P."/>
            <person name="Barannik A.P."/>
            <person name="Shneider M."/>
            <person name="Ignatov A.N."/>
            <person name="Miroshnikov K.A."/>
        </authorList>
    </citation>
    <scope>NUCLEOTIDE SEQUENCE [LARGE SCALE GENOMIC DNA]</scope>
    <source>
        <strain evidence="21">F131</strain>
    </source>
</reference>
<dbReference type="PANTHER" id="PTHR30013:SF7">
    <property type="entry name" value="HYDROGENASE-2 SMALL CHAIN"/>
    <property type="match status" value="1"/>
</dbReference>
<dbReference type="GO" id="GO:0030313">
    <property type="term" value="C:cell envelope"/>
    <property type="evidence" value="ECO:0007669"/>
    <property type="project" value="UniProtKB-SubCell"/>
</dbReference>
<keyword evidence="13 16" id="KW-0003">3Fe-4S</keyword>
<dbReference type="InterPro" id="IPR037024">
    <property type="entry name" value="NiFe_Hase_small_N_sf"/>
</dbReference>
<dbReference type="GO" id="GO:0044569">
    <property type="term" value="C:[Ni-Fe] hydrogenase complex"/>
    <property type="evidence" value="ECO:0007669"/>
    <property type="project" value="TreeGrafter"/>
</dbReference>
<comment type="cofactor">
    <cofactor evidence="1">
        <name>[3Fe-4S] cluster</name>
        <dbReference type="ChEBI" id="CHEBI:21137"/>
    </cofactor>
</comment>
<dbReference type="PROSITE" id="PS51318">
    <property type="entry name" value="TAT"/>
    <property type="match status" value="1"/>
</dbReference>
<feature type="binding site" evidence="16">
    <location>
        <position position="263"/>
    </location>
    <ligand>
        <name>[4Fe-4S] cluster</name>
        <dbReference type="ChEBI" id="CHEBI:49883"/>
        <label>2</label>
    </ligand>
</feature>
<evidence type="ECO:0000259" key="18">
    <source>
        <dbReference type="Pfam" id="PF14720"/>
    </source>
</evidence>
<dbReference type="EMBL" id="JBBBON010000002">
    <property type="protein sequence ID" value="MEI7101360.1"/>
    <property type="molecule type" value="Genomic_DNA"/>
</dbReference>
<dbReference type="InterPro" id="IPR006137">
    <property type="entry name" value="NADH_UbQ_OxRdtase-like_20kDa"/>
</dbReference>
<evidence type="ECO:0000256" key="1">
    <source>
        <dbReference type="ARBA" id="ARBA00001927"/>
    </source>
</evidence>
<dbReference type="Gene3D" id="3.40.50.700">
    <property type="entry name" value="NADH:ubiquinone oxidoreductase-like, 20kDa subunit"/>
    <property type="match status" value="1"/>
</dbReference>
<dbReference type="RefSeq" id="WP_103860157.1">
    <property type="nucleotide sequence ID" value="NZ_CAKLHX010000008.1"/>
</dbReference>
<feature type="binding site" evidence="16">
    <location>
        <position position="296"/>
    </location>
    <ligand>
        <name>[3Fe-4S] cluster</name>
        <dbReference type="ChEBI" id="CHEBI:21137"/>
    </ligand>
</feature>
<comment type="similarity">
    <text evidence="4">Belongs to the [NiFe]/[NiFeSe] hydrogenase small subunit family.</text>
</comment>
<dbReference type="FunFam" id="3.40.50.700:FF:000001">
    <property type="entry name" value="Hydrogenase 2 small subunit"/>
    <property type="match status" value="1"/>
</dbReference>
<comment type="catalytic activity">
    <reaction evidence="15">
        <text>H2 + A = AH2</text>
        <dbReference type="Rhea" id="RHEA:12116"/>
        <dbReference type="ChEBI" id="CHEBI:13193"/>
        <dbReference type="ChEBI" id="CHEBI:17499"/>
        <dbReference type="ChEBI" id="CHEBI:18276"/>
        <dbReference type="EC" id="1.12.99.6"/>
    </reaction>
</comment>
<evidence type="ECO:0000256" key="10">
    <source>
        <dbReference type="ARBA" id="ARBA00023002"/>
    </source>
</evidence>
<evidence type="ECO:0000256" key="5">
    <source>
        <dbReference type="ARBA" id="ARBA00011771"/>
    </source>
</evidence>
<feature type="binding site" evidence="16">
    <location>
        <position position="191"/>
    </location>
    <ligand>
        <name>[4Fe-4S] cluster</name>
        <dbReference type="ChEBI" id="CHEBI:49883"/>
        <label>1</label>
    </ligand>
</feature>
<evidence type="ECO:0000256" key="14">
    <source>
        <dbReference type="ARBA" id="ARBA00031163"/>
    </source>
</evidence>
<dbReference type="GO" id="GO:0009375">
    <property type="term" value="C:ferredoxin hydrogenase complex"/>
    <property type="evidence" value="ECO:0007669"/>
    <property type="project" value="InterPro"/>
</dbReference>
<feature type="domain" description="Cytochrome-c3 hydrogenase C-terminal" evidence="18">
    <location>
        <begin position="224"/>
        <end position="301"/>
    </location>
</feature>
<dbReference type="PRINTS" id="PR00614">
    <property type="entry name" value="NIHGNASESMLL"/>
</dbReference>
<feature type="binding site" evidence="16">
    <location>
        <position position="157"/>
    </location>
    <ligand>
        <name>[4Fe-4S] cluster</name>
        <dbReference type="ChEBI" id="CHEBI:49883"/>
        <label>1</label>
    </ligand>
</feature>
<evidence type="ECO:0000256" key="4">
    <source>
        <dbReference type="ARBA" id="ARBA00006605"/>
    </source>
</evidence>
<dbReference type="InterPro" id="IPR037148">
    <property type="entry name" value="NiFe-Hase_small_C_sf"/>
</dbReference>
<evidence type="ECO:0000256" key="11">
    <source>
        <dbReference type="ARBA" id="ARBA00023004"/>
    </source>
</evidence>
<dbReference type="Proteomes" id="UP000584405">
    <property type="component" value="Unassembled WGS sequence"/>
</dbReference>
<evidence type="ECO:0000313" key="20">
    <source>
        <dbReference type="EMBL" id="MEI7101360.1"/>
    </source>
</evidence>
<feature type="binding site" evidence="16">
    <location>
        <position position="272"/>
    </location>
    <ligand>
        <name>[3Fe-4S] cluster</name>
        <dbReference type="ChEBI" id="CHEBI:21137"/>
    </ligand>
</feature>
<comment type="subunit">
    <text evidence="5">Heterodimer of a large and a small subunit.</text>
</comment>
<dbReference type="Pfam" id="PF01058">
    <property type="entry name" value="Oxidored_q6"/>
    <property type="match status" value="1"/>
</dbReference>
<keyword evidence="8 16" id="KW-0479">Metal-binding</keyword>
<evidence type="ECO:0000313" key="22">
    <source>
        <dbReference type="EMBL" id="QPK16836.1"/>
    </source>
</evidence>
<protein>
    <recommendedName>
        <fullName evidence="6">hydrogenase (acceptor)</fullName>
        <ecNumber evidence="6">1.12.99.6</ecNumber>
    </recommendedName>
    <alternativeName>
        <fullName evidence="14">NiFe hydrogenase</fullName>
    </alternativeName>
</protein>
<gene>
    <name evidence="19" type="primary">hybO</name>
    <name evidence="21" type="ORF">F131LOC_00139</name>
    <name evidence="22" type="ORF">F131LOC_005600</name>
    <name evidence="19" type="ORF">H0253_05495</name>
    <name evidence="20" type="ORF">WCT63_02735</name>
</gene>
<dbReference type="SUPFAM" id="SSF56770">
    <property type="entry name" value="HydA/Nqo6-like"/>
    <property type="match status" value="1"/>
</dbReference>
<feature type="binding site" evidence="16">
    <location>
        <position position="59"/>
    </location>
    <ligand>
        <name>[4Fe-4S] cluster</name>
        <dbReference type="ChEBI" id="CHEBI:49883"/>
        <label>1</label>
    </ligand>
</feature>
<dbReference type="Pfam" id="PF14720">
    <property type="entry name" value="NiFe_hyd_SSU_C"/>
    <property type="match status" value="1"/>
</dbReference>
<dbReference type="GO" id="GO:0051539">
    <property type="term" value="F:4 iron, 4 sulfur cluster binding"/>
    <property type="evidence" value="ECO:0007669"/>
    <property type="project" value="UniProtKB-KW"/>
</dbReference>
<proteinExistence type="inferred from homology"/>
<feature type="binding site" evidence="16">
    <location>
        <position position="293"/>
    </location>
    <ligand>
        <name>[3Fe-4S] cluster</name>
        <dbReference type="ChEBI" id="CHEBI:21137"/>
    </ligand>
</feature>
<evidence type="ECO:0000313" key="25">
    <source>
        <dbReference type="Proteomes" id="UP001313132"/>
    </source>
</evidence>
<reference evidence="20 25" key="4">
    <citation type="submission" date="2024-03" db="EMBL/GenBank/DDBJ databases">
        <title>Analysis of soft rot Pectobacteriaceae population diversity in US potato growing regions between 2016 and 2022.</title>
        <authorList>
            <person name="Ma X."/>
            <person name="Zhang X."/>
            <person name="Stodghill P."/>
            <person name="Rioux R."/>
            <person name="Babler B."/>
            <person name="Shrestha S."/>
            <person name="Babler B."/>
            <person name="Rivedal H."/>
            <person name="Frost K."/>
            <person name="Hao J."/>
            <person name="Secor G."/>
            <person name="Swingle B."/>
        </authorList>
    </citation>
    <scope>NUCLEOTIDE SEQUENCE [LARGE SCALE GENOMIC DNA]</scope>
    <source>
        <strain evidence="20 25">UMSS2</strain>
    </source>
</reference>
<evidence type="ECO:0000256" key="6">
    <source>
        <dbReference type="ARBA" id="ARBA00012082"/>
    </source>
</evidence>
<dbReference type="GO" id="GO:0033748">
    <property type="term" value="F:hydrogenase (acceptor) activity"/>
    <property type="evidence" value="ECO:0007669"/>
    <property type="project" value="UniProtKB-EC"/>
</dbReference>
<feature type="binding site" evidence="16">
    <location>
        <position position="257"/>
    </location>
    <ligand>
        <name>[4Fe-4S] cluster</name>
        <dbReference type="ChEBI" id="CHEBI:49883"/>
        <label>2</label>
    </ligand>
</feature>
<name>A0A855MMD7_9GAMM</name>
<feature type="binding site" evidence="16">
    <location>
        <position position="62"/>
    </location>
    <ligand>
        <name>[4Fe-4S] cluster</name>
        <dbReference type="ChEBI" id="CHEBI:49883"/>
        <label>1</label>
    </ligand>
</feature>
<dbReference type="Proteomes" id="UP000237284">
    <property type="component" value="Chromosome"/>
</dbReference>
<keyword evidence="10 21" id="KW-0560">Oxidoreductase</keyword>
<dbReference type="GO" id="GO:0051538">
    <property type="term" value="F:3 iron, 4 sulfur cluster binding"/>
    <property type="evidence" value="ECO:0007669"/>
    <property type="project" value="UniProtKB-KW"/>
</dbReference>
<evidence type="ECO:0000313" key="19">
    <source>
        <dbReference type="EMBL" id="MBA0158297.1"/>
    </source>
</evidence>
<dbReference type="EC" id="1.12.99.6" evidence="6"/>
<evidence type="ECO:0000256" key="8">
    <source>
        <dbReference type="ARBA" id="ARBA00022723"/>
    </source>
</evidence>
<dbReference type="NCBIfam" id="TIGR01409">
    <property type="entry name" value="TAT_signal_seq"/>
    <property type="match status" value="1"/>
</dbReference>
<dbReference type="GO" id="GO:0009055">
    <property type="term" value="F:electron transfer activity"/>
    <property type="evidence" value="ECO:0007669"/>
    <property type="project" value="TreeGrafter"/>
</dbReference>
<evidence type="ECO:0000256" key="2">
    <source>
        <dbReference type="ARBA" id="ARBA00001966"/>
    </source>
</evidence>
<keyword evidence="11 16" id="KW-0408">Iron</keyword>
<feature type="domain" description="NADH:ubiquinone oxidoreductase-like 20kDa subunit" evidence="17">
    <location>
        <begin position="59"/>
        <end position="204"/>
    </location>
</feature>